<dbReference type="PROSITE" id="PS50011">
    <property type="entry name" value="PROTEIN_KINASE_DOM"/>
    <property type="match status" value="1"/>
</dbReference>
<dbReference type="Pfam" id="PF07714">
    <property type="entry name" value="PK_Tyr_Ser-Thr"/>
    <property type="match status" value="1"/>
</dbReference>
<dbReference type="InterPro" id="IPR001245">
    <property type="entry name" value="Ser-Thr/Tyr_kinase_cat_dom"/>
</dbReference>
<reference evidence="2 3" key="1">
    <citation type="journal article" date="2017" name="Gigascience">
        <title>Genome sequence of the small brown planthopper, Laodelphax striatellus.</title>
        <authorList>
            <person name="Zhu J."/>
            <person name="Jiang F."/>
            <person name="Wang X."/>
            <person name="Yang P."/>
            <person name="Bao Y."/>
            <person name="Zhao W."/>
            <person name="Wang W."/>
            <person name="Lu H."/>
            <person name="Wang Q."/>
            <person name="Cui N."/>
            <person name="Li J."/>
            <person name="Chen X."/>
            <person name="Luo L."/>
            <person name="Yu J."/>
            <person name="Kang L."/>
            <person name="Cui F."/>
        </authorList>
    </citation>
    <scope>NUCLEOTIDE SEQUENCE [LARGE SCALE GENOMIC DNA]</scope>
    <source>
        <strain evidence="2">Lst14</strain>
    </source>
</reference>
<organism evidence="2 3">
    <name type="scientific">Laodelphax striatellus</name>
    <name type="common">Small brown planthopper</name>
    <name type="synonym">Delphax striatella</name>
    <dbReference type="NCBI Taxonomy" id="195883"/>
    <lineage>
        <taxon>Eukaryota</taxon>
        <taxon>Metazoa</taxon>
        <taxon>Ecdysozoa</taxon>
        <taxon>Arthropoda</taxon>
        <taxon>Hexapoda</taxon>
        <taxon>Insecta</taxon>
        <taxon>Pterygota</taxon>
        <taxon>Neoptera</taxon>
        <taxon>Paraneoptera</taxon>
        <taxon>Hemiptera</taxon>
        <taxon>Auchenorrhyncha</taxon>
        <taxon>Fulgoroidea</taxon>
        <taxon>Delphacidae</taxon>
        <taxon>Criomorphinae</taxon>
        <taxon>Laodelphax</taxon>
    </lineage>
</organism>
<evidence type="ECO:0000313" key="2">
    <source>
        <dbReference type="EMBL" id="RZF44362.1"/>
    </source>
</evidence>
<name>A0A482XF72_LAOST</name>
<dbReference type="SMR" id="A0A482XF72"/>
<dbReference type="Proteomes" id="UP000291343">
    <property type="component" value="Unassembled WGS sequence"/>
</dbReference>
<feature type="domain" description="Protein kinase" evidence="1">
    <location>
        <begin position="1"/>
        <end position="123"/>
    </location>
</feature>
<dbReference type="Gene3D" id="1.10.510.10">
    <property type="entry name" value="Transferase(Phosphotransferase) domain 1"/>
    <property type="match status" value="1"/>
</dbReference>
<dbReference type="SUPFAM" id="SSF56112">
    <property type="entry name" value="Protein kinase-like (PK-like)"/>
    <property type="match status" value="1"/>
</dbReference>
<dbReference type="STRING" id="195883.A0A482XF72"/>
<evidence type="ECO:0000259" key="1">
    <source>
        <dbReference type="PROSITE" id="PS50011"/>
    </source>
</evidence>
<dbReference type="InParanoid" id="A0A482XF72"/>
<dbReference type="AlphaFoldDB" id="A0A482XF72"/>
<dbReference type="InterPro" id="IPR050122">
    <property type="entry name" value="RTK"/>
</dbReference>
<gene>
    <name evidence="2" type="ORF">LSTR_LSTR016625</name>
</gene>
<evidence type="ECO:0000313" key="3">
    <source>
        <dbReference type="Proteomes" id="UP000291343"/>
    </source>
</evidence>
<proteinExistence type="predicted"/>
<dbReference type="GO" id="GO:0005524">
    <property type="term" value="F:ATP binding"/>
    <property type="evidence" value="ECO:0007669"/>
    <property type="project" value="InterPro"/>
</dbReference>
<dbReference type="InterPro" id="IPR011009">
    <property type="entry name" value="Kinase-like_dom_sf"/>
</dbReference>
<dbReference type="GO" id="GO:0004714">
    <property type="term" value="F:transmembrane receptor protein tyrosine kinase activity"/>
    <property type="evidence" value="ECO:0007669"/>
    <property type="project" value="TreeGrafter"/>
</dbReference>
<accession>A0A482XF72</accession>
<sequence>MLKYFNLSGFQQSSVIGDLKQFLLATRKESKGSKPRPAPLTARQTIALVHQLAMAMEHISNHRTVHRDLAARNCLISSDLSLKVSFSALCKDTYAKEYFKHRNQVNMFCAVKSQPYFRTTISD</sequence>
<dbReference type="InterPro" id="IPR000719">
    <property type="entry name" value="Prot_kinase_dom"/>
</dbReference>
<dbReference type="PANTHER" id="PTHR24416">
    <property type="entry name" value="TYROSINE-PROTEIN KINASE RECEPTOR"/>
    <property type="match status" value="1"/>
</dbReference>
<protein>
    <recommendedName>
        <fullName evidence="1">Protein kinase domain-containing protein</fullName>
    </recommendedName>
</protein>
<keyword evidence="3" id="KW-1185">Reference proteome</keyword>
<dbReference type="EMBL" id="QKKF02010906">
    <property type="protein sequence ID" value="RZF44362.1"/>
    <property type="molecule type" value="Genomic_DNA"/>
</dbReference>
<comment type="caution">
    <text evidence="2">The sequence shown here is derived from an EMBL/GenBank/DDBJ whole genome shotgun (WGS) entry which is preliminary data.</text>
</comment>
<dbReference type="OrthoDB" id="2413561at2759"/>
<dbReference type="PANTHER" id="PTHR24416:SF573">
    <property type="entry name" value="INACTIVE TYROSINE-PROTEIN KINASE 7"/>
    <property type="match status" value="1"/>
</dbReference>